<dbReference type="EMBL" id="GBXM01023096">
    <property type="protein sequence ID" value="JAH85481.1"/>
    <property type="molecule type" value="Transcribed_RNA"/>
</dbReference>
<organism evidence="1">
    <name type="scientific">Anguilla anguilla</name>
    <name type="common">European freshwater eel</name>
    <name type="synonym">Muraena anguilla</name>
    <dbReference type="NCBI Taxonomy" id="7936"/>
    <lineage>
        <taxon>Eukaryota</taxon>
        <taxon>Metazoa</taxon>
        <taxon>Chordata</taxon>
        <taxon>Craniata</taxon>
        <taxon>Vertebrata</taxon>
        <taxon>Euteleostomi</taxon>
        <taxon>Actinopterygii</taxon>
        <taxon>Neopterygii</taxon>
        <taxon>Teleostei</taxon>
        <taxon>Anguilliformes</taxon>
        <taxon>Anguillidae</taxon>
        <taxon>Anguilla</taxon>
    </lineage>
</organism>
<evidence type="ECO:0000313" key="1">
    <source>
        <dbReference type="EMBL" id="JAH85481.1"/>
    </source>
</evidence>
<reference evidence="1" key="1">
    <citation type="submission" date="2014-11" db="EMBL/GenBank/DDBJ databases">
        <authorList>
            <person name="Amaro Gonzalez C."/>
        </authorList>
    </citation>
    <scope>NUCLEOTIDE SEQUENCE</scope>
</reference>
<sequence length="41" mass="5087">MPFLLCFCEKHSKVLCKFLFCQPLWCVHFFVDFLFSFFFKL</sequence>
<dbReference type="AlphaFoldDB" id="A0A0E9W595"/>
<accession>A0A0E9W595</accession>
<name>A0A0E9W595_ANGAN</name>
<reference evidence="1" key="2">
    <citation type="journal article" date="2015" name="Fish Shellfish Immunol.">
        <title>Early steps in the European eel (Anguilla anguilla)-Vibrio vulnificus interaction in the gills: Role of the RtxA13 toxin.</title>
        <authorList>
            <person name="Callol A."/>
            <person name="Pajuelo D."/>
            <person name="Ebbesson L."/>
            <person name="Teles M."/>
            <person name="MacKenzie S."/>
            <person name="Amaro C."/>
        </authorList>
    </citation>
    <scope>NUCLEOTIDE SEQUENCE</scope>
</reference>
<proteinExistence type="predicted"/>
<protein>
    <submittedName>
        <fullName evidence="1">Uncharacterized protein</fullName>
    </submittedName>
</protein>